<accession>A0A1V2UB19</accession>
<gene>
    <name evidence="1" type="ORF">BTN92_15205</name>
</gene>
<proteinExistence type="predicted"/>
<dbReference type="EMBL" id="MSTR01000021">
    <property type="protein sequence ID" value="ONN40471.1"/>
    <property type="molecule type" value="Genomic_DNA"/>
</dbReference>
<protein>
    <recommendedName>
        <fullName evidence="3">DNA-directed RNA polymerase beta subunit</fullName>
    </recommendedName>
</protein>
<sequence length="115" mass="13581">MIDYNDRGRLKWAGFYLSDHTEKIDADVEQRANQNLAKEQMTTEEITEVLNAAVLKRKVVCIQKEERDTEGYYPDDIKGEIHGYDELGIFIGEHKVHYDEIRHIEIQELDKWSQL</sequence>
<comment type="caution">
    <text evidence="1">The sequence shown here is derived from an EMBL/GenBank/DDBJ whole genome shotgun (WGS) entry which is preliminary data.</text>
</comment>
<dbReference type="AlphaFoldDB" id="A0A1V2UB19"/>
<dbReference type="Proteomes" id="UP000189299">
    <property type="component" value="Unassembled WGS sequence"/>
</dbReference>
<dbReference type="OrthoDB" id="1644322at2"/>
<name>A0A1V2UB19_ENTMU</name>
<evidence type="ECO:0000313" key="2">
    <source>
        <dbReference type="Proteomes" id="UP000189299"/>
    </source>
</evidence>
<dbReference type="RefSeq" id="WP_077152114.1">
    <property type="nucleotide sequence ID" value="NZ_CABMMO010000021.1"/>
</dbReference>
<organism evidence="1 2">
    <name type="scientific">Enterococcus mundtii</name>
    <dbReference type="NCBI Taxonomy" id="53346"/>
    <lineage>
        <taxon>Bacteria</taxon>
        <taxon>Bacillati</taxon>
        <taxon>Bacillota</taxon>
        <taxon>Bacilli</taxon>
        <taxon>Lactobacillales</taxon>
        <taxon>Enterococcaceae</taxon>
        <taxon>Enterococcus</taxon>
    </lineage>
</organism>
<reference evidence="1 2" key="1">
    <citation type="submission" date="2016-12" db="EMBL/GenBank/DDBJ databases">
        <authorList>
            <person name="Song W.-J."/>
            <person name="Kurnit D.M."/>
        </authorList>
    </citation>
    <scope>NUCLEOTIDE SEQUENCE [LARGE SCALE GENOMIC DNA]</scope>
    <source>
        <strain evidence="1 2">CGB1038-1_S1</strain>
    </source>
</reference>
<evidence type="ECO:0008006" key="3">
    <source>
        <dbReference type="Google" id="ProtNLM"/>
    </source>
</evidence>
<evidence type="ECO:0000313" key="1">
    <source>
        <dbReference type="EMBL" id="ONN40471.1"/>
    </source>
</evidence>